<dbReference type="InterPro" id="IPR029061">
    <property type="entry name" value="THDP-binding"/>
</dbReference>
<evidence type="ECO:0000256" key="2">
    <source>
        <dbReference type="ARBA" id="ARBA00007131"/>
    </source>
</evidence>
<organism evidence="6 7">
    <name type="scientific">Candidatus Giovannonibacteria bacterium GW2011_GWA2_44_26</name>
    <dbReference type="NCBI Taxonomy" id="1618648"/>
    <lineage>
        <taxon>Bacteria</taxon>
        <taxon>Candidatus Giovannoniibacteriota</taxon>
    </lineage>
</organism>
<keyword evidence="3" id="KW-0808">Transferase</keyword>
<dbReference type="PANTHER" id="PTHR43825:SF1">
    <property type="entry name" value="TRANSKETOLASE-LIKE PYRIMIDINE-BINDING DOMAIN-CONTAINING PROTEIN"/>
    <property type="match status" value="1"/>
</dbReference>
<dbReference type="CDD" id="cd07033">
    <property type="entry name" value="TPP_PYR_DXS_TK_like"/>
    <property type="match status" value="1"/>
</dbReference>
<dbReference type="InterPro" id="IPR005475">
    <property type="entry name" value="Transketolase-like_Pyr-bd"/>
</dbReference>
<dbReference type="InterPro" id="IPR020826">
    <property type="entry name" value="Transketolase_BS"/>
</dbReference>
<accession>A0A0G1IRM9</accession>
<evidence type="ECO:0000313" key="7">
    <source>
        <dbReference type="Proteomes" id="UP000033945"/>
    </source>
</evidence>
<dbReference type="SUPFAM" id="SSF52518">
    <property type="entry name" value="Thiamin diphosphate-binding fold (THDP-binding)"/>
    <property type="match status" value="1"/>
</dbReference>
<feature type="domain" description="Transketolase-like pyrimidine-binding" evidence="5">
    <location>
        <begin position="22"/>
        <end position="187"/>
    </location>
</feature>
<dbReference type="InterPro" id="IPR009014">
    <property type="entry name" value="Transketo_C/PFOR_II"/>
</dbReference>
<keyword evidence="4" id="KW-0786">Thiamine pyrophosphate</keyword>
<dbReference type="SMART" id="SM00861">
    <property type="entry name" value="Transket_pyr"/>
    <property type="match status" value="1"/>
</dbReference>
<dbReference type="Pfam" id="PF02780">
    <property type="entry name" value="Transketolase_C"/>
    <property type="match status" value="1"/>
</dbReference>
<evidence type="ECO:0000256" key="1">
    <source>
        <dbReference type="ARBA" id="ARBA00001964"/>
    </source>
</evidence>
<gene>
    <name evidence="6" type="ORF">UW55_C0018G0018</name>
</gene>
<evidence type="ECO:0000259" key="5">
    <source>
        <dbReference type="SMART" id="SM00861"/>
    </source>
</evidence>
<comment type="similarity">
    <text evidence="2">Belongs to the transketolase family.</text>
</comment>
<dbReference type="InterPro" id="IPR033248">
    <property type="entry name" value="Transketolase_C"/>
</dbReference>
<name>A0A0G1IRM9_9BACT</name>
<dbReference type="Gene3D" id="3.40.50.970">
    <property type="match status" value="1"/>
</dbReference>
<evidence type="ECO:0000256" key="3">
    <source>
        <dbReference type="ARBA" id="ARBA00022679"/>
    </source>
</evidence>
<dbReference type="AlphaFoldDB" id="A0A0G1IRM9"/>
<dbReference type="GO" id="GO:0016740">
    <property type="term" value="F:transferase activity"/>
    <property type="evidence" value="ECO:0007669"/>
    <property type="project" value="UniProtKB-KW"/>
</dbReference>
<comment type="caution">
    <text evidence="6">The sequence shown here is derived from an EMBL/GenBank/DDBJ whole genome shotgun (WGS) entry which is preliminary data.</text>
</comment>
<proteinExistence type="inferred from homology"/>
<dbReference type="Gene3D" id="3.40.50.920">
    <property type="match status" value="1"/>
</dbReference>
<comment type="cofactor">
    <cofactor evidence="1">
        <name>thiamine diphosphate</name>
        <dbReference type="ChEBI" id="CHEBI:58937"/>
    </cofactor>
</comment>
<dbReference type="PANTHER" id="PTHR43825">
    <property type="entry name" value="PYRUVATE DEHYDROGENASE E1 COMPONENT"/>
    <property type="match status" value="1"/>
</dbReference>
<dbReference type="PATRIC" id="fig|1618648.3.peg.823"/>
<dbReference type="PROSITE" id="PS00802">
    <property type="entry name" value="TRANSKETOLASE_2"/>
    <property type="match status" value="1"/>
</dbReference>
<dbReference type="EMBL" id="LCIT01000018">
    <property type="protein sequence ID" value="KKT62051.1"/>
    <property type="molecule type" value="Genomic_DNA"/>
</dbReference>
<dbReference type="FunFam" id="3.40.50.970:FF:000129">
    <property type="entry name" value="Transketolase"/>
    <property type="match status" value="1"/>
</dbReference>
<evidence type="ECO:0000313" key="6">
    <source>
        <dbReference type="EMBL" id="KKT62051.1"/>
    </source>
</evidence>
<protein>
    <recommendedName>
        <fullName evidence="5">Transketolase-like pyrimidine-binding domain-containing protein</fullName>
    </recommendedName>
</protein>
<dbReference type="InterPro" id="IPR051157">
    <property type="entry name" value="PDH/Transketolase"/>
</dbReference>
<reference evidence="6 7" key="1">
    <citation type="journal article" date="2015" name="Nature">
        <title>rRNA introns, odd ribosomes, and small enigmatic genomes across a large radiation of phyla.</title>
        <authorList>
            <person name="Brown C.T."/>
            <person name="Hug L.A."/>
            <person name="Thomas B.C."/>
            <person name="Sharon I."/>
            <person name="Castelle C.J."/>
            <person name="Singh A."/>
            <person name="Wilkins M.J."/>
            <person name="Williams K.H."/>
            <person name="Banfield J.F."/>
        </authorList>
    </citation>
    <scope>NUCLEOTIDE SEQUENCE [LARGE SCALE GENOMIC DNA]</scope>
</reference>
<dbReference type="Pfam" id="PF02779">
    <property type="entry name" value="Transket_pyr"/>
    <property type="match status" value="1"/>
</dbReference>
<dbReference type="SUPFAM" id="SSF52922">
    <property type="entry name" value="TK C-terminal domain-like"/>
    <property type="match status" value="1"/>
</dbReference>
<evidence type="ECO:0000256" key="4">
    <source>
        <dbReference type="ARBA" id="ARBA00023052"/>
    </source>
</evidence>
<dbReference type="Proteomes" id="UP000033945">
    <property type="component" value="Unassembled WGS sequence"/>
</dbReference>
<sequence length="342" mass="36888">MPINPNLKLVENILDLKTIEQAPTRKGYGEGLLEAGEQNEKVVALCADLTESTQMHLFTKKFPERFIQMGVAEQNLAAVASGLANYGKIPFISSYAMFSPGRNWEQIRTTICYNNVPVKIAGSHAGVSVGPDGATHQAIEDIAITRPIPNMTVINPCDTHEAKKATMAAVGIDGPVYLRFHREKTPVFTTPNSQFIIGKAEILWDSEGSPSPTGSGRSKPDVALIVCGPLVHNAILAAAELEKEGIKIRVINNHTIKPMDEATIIQAAKDAGAVVTVEEHQIQGGMGSAVAEVLAKNYPVPIEFIGVQNRFGESGAPNELIEHFGMGVSHIKEAVKKVLKRK</sequence>